<reference evidence="4" key="2">
    <citation type="submission" date="2014-03" db="EMBL/GenBank/DDBJ databases">
        <title>The whipworm genome and dual-species transcriptomics of an intimate host-pathogen interaction.</title>
        <authorList>
            <person name="Foth B.J."/>
            <person name="Tsai I.J."/>
            <person name="Reid A.J."/>
            <person name="Bancroft A.J."/>
            <person name="Nichol S."/>
            <person name="Tracey A."/>
            <person name="Holroyd N."/>
            <person name="Cotton J.A."/>
            <person name="Stanley E.J."/>
            <person name="Zarowiecki M."/>
            <person name="Liu J.Z."/>
            <person name="Huckvale T."/>
            <person name="Cooper P.J."/>
            <person name="Grencis R.K."/>
            <person name="Berriman M."/>
        </authorList>
    </citation>
    <scope>NUCLEOTIDE SEQUENCE [LARGE SCALE GENOMIC DNA]</scope>
</reference>
<proteinExistence type="predicted"/>
<name>A0A077Z863_TRITR</name>
<dbReference type="Proteomes" id="UP000030665">
    <property type="component" value="Unassembled WGS sequence"/>
</dbReference>
<dbReference type="PANTHER" id="PTHR12262">
    <property type="entry name" value="CCR4-NOT TRANSCRIPTION COMPLEX SUBUNIT 9"/>
    <property type="match status" value="1"/>
</dbReference>
<evidence type="ECO:0000256" key="2">
    <source>
        <dbReference type="ARBA" id="ARBA00014171"/>
    </source>
</evidence>
<evidence type="ECO:0000313" key="5">
    <source>
        <dbReference type="Proteomes" id="UP000030665"/>
    </source>
</evidence>
<protein>
    <recommendedName>
        <fullName evidence="2">CCR4-NOT transcription complex subunit 9</fullName>
    </recommendedName>
    <alternativeName>
        <fullName evidence="3">Cell differentiation protein RQCD1 homolog</fullName>
    </alternativeName>
</protein>
<sequence>MESGLDGTGTENFLLHLINALQDRSQMNLALQLLCRYQGPEVGPLIWYCRRARTALLNELDLMHISTGLLNMNASEAKKVIRIIALLQRISSDPNLATQVLAQDVPYHLLPFITGISQNIYVESVCKASLVFFIRLLEIKREETITFLLGTNFINECAEVLCEGTLRVTENAVKIMLIFLQDQRGYAFICENLNRLIATINGLGILFN</sequence>
<evidence type="ECO:0000313" key="4">
    <source>
        <dbReference type="EMBL" id="CDW55959.1"/>
    </source>
</evidence>
<dbReference type="GO" id="GO:0030014">
    <property type="term" value="C:CCR4-NOT complex"/>
    <property type="evidence" value="ECO:0007669"/>
    <property type="project" value="InterPro"/>
</dbReference>
<dbReference type="STRING" id="36087.A0A077Z863"/>
<dbReference type="InterPro" id="IPR007216">
    <property type="entry name" value="CNOT9"/>
</dbReference>
<keyword evidence="5" id="KW-1185">Reference proteome</keyword>
<dbReference type="EMBL" id="HG805997">
    <property type="protein sequence ID" value="CDW55959.1"/>
    <property type="molecule type" value="Genomic_DNA"/>
</dbReference>
<comment type="subcellular location">
    <subcellularLocation>
        <location evidence="1">Cytoplasm</location>
        <location evidence="1">P-body</location>
    </subcellularLocation>
</comment>
<dbReference type="AlphaFoldDB" id="A0A077Z863"/>
<dbReference type="GO" id="GO:0000932">
    <property type="term" value="C:P-body"/>
    <property type="evidence" value="ECO:0007669"/>
    <property type="project" value="UniProtKB-SubCell"/>
</dbReference>
<reference evidence="4" key="1">
    <citation type="submission" date="2014-01" db="EMBL/GenBank/DDBJ databases">
        <authorList>
            <person name="Aslett M."/>
        </authorList>
    </citation>
    <scope>NUCLEOTIDE SEQUENCE</scope>
</reference>
<dbReference type="GO" id="GO:0006402">
    <property type="term" value="P:mRNA catabolic process"/>
    <property type="evidence" value="ECO:0007669"/>
    <property type="project" value="InterPro"/>
</dbReference>
<evidence type="ECO:0000256" key="3">
    <source>
        <dbReference type="ARBA" id="ARBA00030283"/>
    </source>
</evidence>
<gene>
    <name evidence="4" type="ORF">TTRE_0000423301</name>
</gene>
<organism evidence="4 5">
    <name type="scientific">Trichuris trichiura</name>
    <name type="common">Whipworm</name>
    <name type="synonym">Trichocephalus trichiurus</name>
    <dbReference type="NCBI Taxonomy" id="36087"/>
    <lineage>
        <taxon>Eukaryota</taxon>
        <taxon>Metazoa</taxon>
        <taxon>Ecdysozoa</taxon>
        <taxon>Nematoda</taxon>
        <taxon>Enoplea</taxon>
        <taxon>Dorylaimia</taxon>
        <taxon>Trichinellida</taxon>
        <taxon>Trichuridae</taxon>
        <taxon>Trichuris</taxon>
    </lineage>
</organism>
<evidence type="ECO:0000256" key="1">
    <source>
        <dbReference type="ARBA" id="ARBA00004201"/>
    </source>
</evidence>
<dbReference type="InterPro" id="IPR011989">
    <property type="entry name" value="ARM-like"/>
</dbReference>
<dbReference type="Pfam" id="PF04078">
    <property type="entry name" value="Rcd1"/>
    <property type="match status" value="1"/>
</dbReference>
<dbReference type="Gene3D" id="1.25.10.10">
    <property type="entry name" value="Leucine-rich Repeat Variant"/>
    <property type="match status" value="1"/>
</dbReference>
<accession>A0A077Z863</accession>